<gene>
    <name evidence="2" type="ORF">GGX14DRAFT_399112</name>
</gene>
<evidence type="ECO:0000256" key="1">
    <source>
        <dbReference type="SAM" id="MobiDB-lite"/>
    </source>
</evidence>
<evidence type="ECO:0000313" key="3">
    <source>
        <dbReference type="Proteomes" id="UP001219525"/>
    </source>
</evidence>
<evidence type="ECO:0000313" key="2">
    <source>
        <dbReference type="EMBL" id="KAJ7203150.1"/>
    </source>
</evidence>
<keyword evidence="3" id="KW-1185">Reference proteome</keyword>
<sequence length="138" mass="15460">MCMYTQEGNLFGLVILDEHPVPRERTLNFFRQPTNPVNTVPPLAFPVTYPRIPDVPPADLGFTVHPRANSVLSAWDGWPNGSFSCDLTVQNVLDTGNVHMHWVYSSWRGHQGQDTSDIGRKGKETRRKCPGPSGSHHL</sequence>
<organism evidence="2 3">
    <name type="scientific">Mycena pura</name>
    <dbReference type="NCBI Taxonomy" id="153505"/>
    <lineage>
        <taxon>Eukaryota</taxon>
        <taxon>Fungi</taxon>
        <taxon>Dikarya</taxon>
        <taxon>Basidiomycota</taxon>
        <taxon>Agaricomycotina</taxon>
        <taxon>Agaricomycetes</taxon>
        <taxon>Agaricomycetidae</taxon>
        <taxon>Agaricales</taxon>
        <taxon>Marasmiineae</taxon>
        <taxon>Mycenaceae</taxon>
        <taxon>Mycena</taxon>
    </lineage>
</organism>
<dbReference type="Proteomes" id="UP001219525">
    <property type="component" value="Unassembled WGS sequence"/>
</dbReference>
<comment type="caution">
    <text evidence="2">The sequence shown here is derived from an EMBL/GenBank/DDBJ whole genome shotgun (WGS) entry which is preliminary data.</text>
</comment>
<reference evidence="2" key="1">
    <citation type="submission" date="2023-03" db="EMBL/GenBank/DDBJ databases">
        <title>Massive genome expansion in bonnet fungi (Mycena s.s.) driven by repeated elements and novel gene families across ecological guilds.</title>
        <authorList>
            <consortium name="Lawrence Berkeley National Laboratory"/>
            <person name="Harder C.B."/>
            <person name="Miyauchi S."/>
            <person name="Viragh M."/>
            <person name="Kuo A."/>
            <person name="Thoen E."/>
            <person name="Andreopoulos B."/>
            <person name="Lu D."/>
            <person name="Skrede I."/>
            <person name="Drula E."/>
            <person name="Henrissat B."/>
            <person name="Morin E."/>
            <person name="Kohler A."/>
            <person name="Barry K."/>
            <person name="LaButti K."/>
            <person name="Morin E."/>
            <person name="Salamov A."/>
            <person name="Lipzen A."/>
            <person name="Mereny Z."/>
            <person name="Hegedus B."/>
            <person name="Baldrian P."/>
            <person name="Stursova M."/>
            <person name="Weitz H."/>
            <person name="Taylor A."/>
            <person name="Grigoriev I.V."/>
            <person name="Nagy L.G."/>
            <person name="Martin F."/>
            <person name="Kauserud H."/>
        </authorList>
    </citation>
    <scope>NUCLEOTIDE SEQUENCE</scope>
    <source>
        <strain evidence="2">9144</strain>
    </source>
</reference>
<dbReference type="AlphaFoldDB" id="A0AAD6V5P1"/>
<accession>A0AAD6V5P1</accession>
<proteinExistence type="predicted"/>
<dbReference type="EMBL" id="JARJCW010000052">
    <property type="protein sequence ID" value="KAJ7203150.1"/>
    <property type="molecule type" value="Genomic_DNA"/>
</dbReference>
<feature type="region of interest" description="Disordered" evidence="1">
    <location>
        <begin position="109"/>
        <end position="138"/>
    </location>
</feature>
<protein>
    <submittedName>
        <fullName evidence="2">Uncharacterized protein</fullName>
    </submittedName>
</protein>
<name>A0AAD6V5P1_9AGAR</name>